<accession>A0A9D3YQY5</accession>
<dbReference type="SUPFAM" id="SSF49313">
    <property type="entry name" value="Cadherin-like"/>
    <property type="match status" value="5"/>
</dbReference>
<dbReference type="PRINTS" id="PR00205">
    <property type="entry name" value="CADHERIN"/>
</dbReference>
<dbReference type="PANTHER" id="PTHR24028">
    <property type="entry name" value="CADHERIN-87A"/>
    <property type="match status" value="1"/>
</dbReference>
<protein>
    <recommendedName>
        <fullName evidence="7">Cadherin domain-containing protein</fullName>
    </recommendedName>
</protein>
<reference evidence="8" key="1">
    <citation type="journal article" date="2019" name="bioRxiv">
        <title>The Genome of the Zebra Mussel, Dreissena polymorpha: A Resource for Invasive Species Research.</title>
        <authorList>
            <person name="McCartney M.A."/>
            <person name="Auch B."/>
            <person name="Kono T."/>
            <person name="Mallez S."/>
            <person name="Zhang Y."/>
            <person name="Obille A."/>
            <person name="Becker A."/>
            <person name="Abrahante J.E."/>
            <person name="Garbe J."/>
            <person name="Badalamenti J.P."/>
            <person name="Herman A."/>
            <person name="Mangelson H."/>
            <person name="Liachko I."/>
            <person name="Sullivan S."/>
            <person name="Sone E.D."/>
            <person name="Koren S."/>
            <person name="Silverstein K.A.T."/>
            <person name="Beckman K.B."/>
            <person name="Gohl D.M."/>
        </authorList>
    </citation>
    <scope>NUCLEOTIDE SEQUENCE</scope>
    <source>
        <strain evidence="8">Duluth1</strain>
        <tissue evidence="8">Whole animal</tissue>
    </source>
</reference>
<feature type="domain" description="Cadherin" evidence="7">
    <location>
        <begin position="575"/>
        <end position="679"/>
    </location>
</feature>
<dbReference type="Proteomes" id="UP000828390">
    <property type="component" value="Unassembled WGS sequence"/>
</dbReference>
<feature type="domain" description="Cadherin" evidence="7">
    <location>
        <begin position="811"/>
        <end position="893"/>
    </location>
</feature>
<dbReference type="Gene3D" id="2.60.40.60">
    <property type="entry name" value="Cadherins"/>
    <property type="match status" value="5"/>
</dbReference>
<dbReference type="GO" id="GO:0005886">
    <property type="term" value="C:plasma membrane"/>
    <property type="evidence" value="ECO:0007669"/>
    <property type="project" value="TreeGrafter"/>
</dbReference>
<evidence type="ECO:0000256" key="2">
    <source>
        <dbReference type="ARBA" id="ARBA00022692"/>
    </source>
</evidence>
<dbReference type="GO" id="GO:0007156">
    <property type="term" value="P:homophilic cell adhesion via plasma membrane adhesion molecules"/>
    <property type="evidence" value="ECO:0007669"/>
    <property type="project" value="InterPro"/>
</dbReference>
<evidence type="ECO:0000256" key="3">
    <source>
        <dbReference type="ARBA" id="ARBA00022989"/>
    </source>
</evidence>
<evidence type="ECO:0000259" key="7">
    <source>
        <dbReference type="PROSITE" id="PS50268"/>
    </source>
</evidence>
<gene>
    <name evidence="8" type="ORF">DPMN_080197</name>
</gene>
<evidence type="ECO:0000256" key="6">
    <source>
        <dbReference type="SAM" id="Phobius"/>
    </source>
</evidence>
<keyword evidence="2 6" id="KW-0812">Transmembrane</keyword>
<reference evidence="8" key="2">
    <citation type="submission" date="2020-11" db="EMBL/GenBank/DDBJ databases">
        <authorList>
            <person name="McCartney M.A."/>
            <person name="Auch B."/>
            <person name="Kono T."/>
            <person name="Mallez S."/>
            <person name="Becker A."/>
            <person name="Gohl D.M."/>
            <person name="Silverstein K.A.T."/>
            <person name="Koren S."/>
            <person name="Bechman K.B."/>
            <person name="Herman A."/>
            <person name="Abrahante J.E."/>
            <person name="Garbe J."/>
        </authorList>
    </citation>
    <scope>NUCLEOTIDE SEQUENCE</scope>
    <source>
        <strain evidence="8">Duluth1</strain>
        <tissue evidence="8">Whole animal</tissue>
    </source>
</reference>
<comment type="subcellular location">
    <subcellularLocation>
        <location evidence="1">Membrane</location>
        <topology evidence="1">Single-pass membrane protein</topology>
    </subcellularLocation>
</comment>
<sequence>MAVNKCTNNKQFGVTNLNNNYNRDPGTTTGVQYLVPDGIDCCGVIDNFDAIYERTGTLYFQIWRPSTNGHTIIGQWSTADPNGYFNTGWINPERCGYNNQGTERITVLPGDLYGWWTAGEEIISYDDTADTVYEAQLTGSPGVGTEIAWPMGTTTTNRRYGIRVQVDQNNNPSFSDLPTSTNVFETVATGTSIWKVTPSDNDVSDASSLTVTMATNTYFNFDPNNLVVSVSSSLISVPDQTLSFTVTDQCGNTGTEDLTVVVVNIAPVIQNLPNSTSLHENTVTYEYVYTVSVVDYGPVTCAINPASSNFLIRQAGASSAYWDIYTVSGCNFNYATGASIALNVKCTDTGGKSDTETFTVNLIQNEPPIIHNLPNSTSVHEDSDVETLIYVLNVTDADSPSLTCVFVTASTLFRLRMVTGGTKWGIYSVAGATFDYNAKNSYQLDVNCADERASDVDVFTVYLIRNDPPQLTNVPANISLSTSAPIGYDVYNVTSFDTPGADGRANQLTYTITCVPTDCPFTILASGMLQLNMGITTLSLVGYDVSIKVCDHRNCGDIRILTVNIVEINDLPEITNLNQNLNVPENSATSHVLLTTACTDFDVPDDTLSYSMTCSPGTGNNMFFINSGSGQIRTASTIINYETLAVKSFTCTITCSDGLALDTATLNIDVTDVNENPAFTQAAFSVNVDEGPGGTLLLASGLSSTDPDVPETKLYSLDCNPYTGYFAINSGSGALSYATNYDVDPAGGMPTKVQCTVTVTDSGGLTDTASISITINNINDNAPTFLPAFYSYFADGAAPVSTNKLSPDSPVSVTDGDLGAFGQITYSLNQSSLGDQYFGITQSGEIFVTKAISVLGYGSTVSFEVVASDGGGRSSRATVSVVVMATTTTSTTTTTDRYRTFFEDSRNIAWFVPAVALAAAGVGLSAYMALTYCKSTGPAFKLACRCCKIEKVYSEARRYDVTRLRPRNLPTRAQAKGLRILARMISYTHDADSTRIHSCDRHSYTDTCFLTKQEKI</sequence>
<dbReference type="InterPro" id="IPR050174">
    <property type="entry name" value="Protocadherin/Cadherin-CA"/>
</dbReference>
<dbReference type="InterPro" id="IPR002126">
    <property type="entry name" value="Cadherin-like_dom"/>
</dbReference>
<dbReference type="GO" id="GO:0005509">
    <property type="term" value="F:calcium ion binding"/>
    <property type="evidence" value="ECO:0007669"/>
    <property type="project" value="UniProtKB-UniRule"/>
</dbReference>
<name>A0A9D3YQY5_DREPO</name>
<keyword evidence="4" id="KW-0325">Glycoprotein</keyword>
<dbReference type="InterPro" id="IPR015919">
    <property type="entry name" value="Cadherin-like_sf"/>
</dbReference>
<dbReference type="PANTHER" id="PTHR24028:SF328">
    <property type="entry name" value="CADHERIN-3"/>
    <property type="match status" value="1"/>
</dbReference>
<keyword evidence="9" id="KW-1185">Reference proteome</keyword>
<keyword evidence="5" id="KW-0106">Calcium</keyword>
<organism evidence="8 9">
    <name type="scientific">Dreissena polymorpha</name>
    <name type="common">Zebra mussel</name>
    <name type="synonym">Mytilus polymorpha</name>
    <dbReference type="NCBI Taxonomy" id="45954"/>
    <lineage>
        <taxon>Eukaryota</taxon>
        <taxon>Metazoa</taxon>
        <taxon>Spiralia</taxon>
        <taxon>Lophotrochozoa</taxon>
        <taxon>Mollusca</taxon>
        <taxon>Bivalvia</taxon>
        <taxon>Autobranchia</taxon>
        <taxon>Heteroconchia</taxon>
        <taxon>Euheterodonta</taxon>
        <taxon>Imparidentia</taxon>
        <taxon>Neoheterodontei</taxon>
        <taxon>Myida</taxon>
        <taxon>Dreissenoidea</taxon>
        <taxon>Dreissenidae</taxon>
        <taxon>Dreissena</taxon>
    </lineage>
</organism>
<evidence type="ECO:0000313" key="8">
    <source>
        <dbReference type="EMBL" id="KAH3705132.1"/>
    </source>
</evidence>
<evidence type="ECO:0000256" key="5">
    <source>
        <dbReference type="PROSITE-ProRule" id="PRU00043"/>
    </source>
</evidence>
<evidence type="ECO:0000256" key="4">
    <source>
        <dbReference type="ARBA" id="ARBA00023180"/>
    </source>
</evidence>
<dbReference type="SMART" id="SM00112">
    <property type="entry name" value="CA"/>
    <property type="match status" value="4"/>
</dbReference>
<dbReference type="CDD" id="cd11304">
    <property type="entry name" value="Cadherin_repeat"/>
    <property type="match status" value="4"/>
</dbReference>
<feature type="domain" description="Cadherin" evidence="7">
    <location>
        <begin position="680"/>
        <end position="785"/>
    </location>
</feature>
<dbReference type="AlphaFoldDB" id="A0A9D3YQY5"/>
<dbReference type="EMBL" id="JAIWYP010000015">
    <property type="protein sequence ID" value="KAH3705132.1"/>
    <property type="molecule type" value="Genomic_DNA"/>
</dbReference>
<feature type="domain" description="Cadherin" evidence="7">
    <location>
        <begin position="175"/>
        <end position="275"/>
    </location>
</feature>
<comment type="caution">
    <text evidence="8">The sequence shown here is derived from an EMBL/GenBank/DDBJ whole genome shotgun (WGS) entry which is preliminary data.</text>
</comment>
<keyword evidence="6" id="KW-0472">Membrane</keyword>
<feature type="transmembrane region" description="Helical" evidence="6">
    <location>
        <begin position="908"/>
        <end position="930"/>
    </location>
</feature>
<evidence type="ECO:0000256" key="1">
    <source>
        <dbReference type="ARBA" id="ARBA00004167"/>
    </source>
</evidence>
<proteinExistence type="predicted"/>
<keyword evidence="3 6" id="KW-1133">Transmembrane helix</keyword>
<evidence type="ECO:0000313" key="9">
    <source>
        <dbReference type="Proteomes" id="UP000828390"/>
    </source>
</evidence>
<dbReference type="PROSITE" id="PS50268">
    <property type="entry name" value="CADHERIN_2"/>
    <property type="match status" value="4"/>
</dbReference>